<keyword evidence="2" id="KW-1185">Reference proteome</keyword>
<dbReference type="Proteomes" id="UP000799424">
    <property type="component" value="Unassembled WGS sequence"/>
</dbReference>
<gene>
    <name evidence="1" type="ORF">CC86DRAFT_102328</name>
</gene>
<name>A0A6A6ZK12_9PLEO</name>
<evidence type="ECO:0000313" key="1">
    <source>
        <dbReference type="EMBL" id="KAF2821296.1"/>
    </source>
</evidence>
<reference evidence="1" key="1">
    <citation type="journal article" date="2020" name="Stud. Mycol.">
        <title>101 Dothideomycetes genomes: a test case for predicting lifestyles and emergence of pathogens.</title>
        <authorList>
            <person name="Haridas S."/>
            <person name="Albert R."/>
            <person name="Binder M."/>
            <person name="Bloem J."/>
            <person name="Labutti K."/>
            <person name="Salamov A."/>
            <person name="Andreopoulos B."/>
            <person name="Baker S."/>
            <person name="Barry K."/>
            <person name="Bills G."/>
            <person name="Bluhm B."/>
            <person name="Cannon C."/>
            <person name="Castanera R."/>
            <person name="Culley D."/>
            <person name="Daum C."/>
            <person name="Ezra D."/>
            <person name="Gonzalez J."/>
            <person name="Henrissat B."/>
            <person name="Kuo A."/>
            <person name="Liang C."/>
            <person name="Lipzen A."/>
            <person name="Lutzoni F."/>
            <person name="Magnuson J."/>
            <person name="Mondo S."/>
            <person name="Nolan M."/>
            <person name="Ohm R."/>
            <person name="Pangilinan J."/>
            <person name="Park H.-J."/>
            <person name="Ramirez L."/>
            <person name="Alfaro M."/>
            <person name="Sun H."/>
            <person name="Tritt A."/>
            <person name="Yoshinaga Y."/>
            <person name="Zwiers L.-H."/>
            <person name="Turgeon B."/>
            <person name="Goodwin S."/>
            <person name="Spatafora J."/>
            <person name="Crous P."/>
            <person name="Grigoriev I."/>
        </authorList>
    </citation>
    <scope>NUCLEOTIDE SEQUENCE</scope>
    <source>
        <strain evidence="1">CBS 113818</strain>
    </source>
</reference>
<organism evidence="1 2">
    <name type="scientific">Ophiobolus disseminans</name>
    <dbReference type="NCBI Taxonomy" id="1469910"/>
    <lineage>
        <taxon>Eukaryota</taxon>
        <taxon>Fungi</taxon>
        <taxon>Dikarya</taxon>
        <taxon>Ascomycota</taxon>
        <taxon>Pezizomycotina</taxon>
        <taxon>Dothideomycetes</taxon>
        <taxon>Pleosporomycetidae</taxon>
        <taxon>Pleosporales</taxon>
        <taxon>Pleosporineae</taxon>
        <taxon>Phaeosphaeriaceae</taxon>
        <taxon>Ophiobolus</taxon>
    </lineage>
</organism>
<proteinExistence type="predicted"/>
<protein>
    <submittedName>
        <fullName evidence="1">Uncharacterized protein</fullName>
    </submittedName>
</protein>
<evidence type="ECO:0000313" key="2">
    <source>
        <dbReference type="Proteomes" id="UP000799424"/>
    </source>
</evidence>
<accession>A0A6A6ZK12</accession>
<sequence length="228" mass="25992">MSATDPDPVYLILKSRKTLWKAKAYYRLADTSVVRIGSSHREDMQNCVYESIRITAPDGFEWDIKIEYNKHGSETVTICGCTTTHHEAEQFKADNINLFLRSNGYDVHNVIQLADNNGDIAYTLGEWTQTDGNASRHDAHYYWDILRVELKQWDPSYGEPFGIKDPASQLERAAYMKRAEADVVPSVKWTKGELTQGEADELMAKYGDMGFVVHLTAEEKEKTKSEDN</sequence>
<dbReference type="AlphaFoldDB" id="A0A6A6ZK12"/>
<dbReference type="EMBL" id="MU006237">
    <property type="protein sequence ID" value="KAF2821296.1"/>
    <property type="molecule type" value="Genomic_DNA"/>
</dbReference>